<dbReference type="Proteomes" id="UP000001449">
    <property type="component" value="Chromosome 22"/>
</dbReference>
<sequence length="185" mass="21254">MPKQNKKIKNRPLNSYNLFFILERELLLQSKGFDTTKGNDPSRRSTSVYFDDYADLASQFPPLPSRYQSVHLSADWYMHGKDKKTRKHSKTHGVISLKDFSRSRAVNWKNVDEDIKEYVTKVARIIKERRDELQYASLLRSHDPIADALVADDIITDNNISETSTDCFDFCQVIAPAPAVPTMPT</sequence>
<evidence type="ECO:0000313" key="1">
    <source>
        <dbReference type="EMBL" id="EED87594.1"/>
    </source>
</evidence>
<organism evidence="1 2">
    <name type="scientific">Thalassiosira pseudonana</name>
    <name type="common">Marine diatom</name>
    <name type="synonym">Cyclotella nana</name>
    <dbReference type="NCBI Taxonomy" id="35128"/>
    <lineage>
        <taxon>Eukaryota</taxon>
        <taxon>Sar</taxon>
        <taxon>Stramenopiles</taxon>
        <taxon>Ochrophyta</taxon>
        <taxon>Bacillariophyta</taxon>
        <taxon>Coscinodiscophyceae</taxon>
        <taxon>Thalassiosirophycidae</taxon>
        <taxon>Thalassiosirales</taxon>
        <taxon>Thalassiosiraceae</taxon>
        <taxon>Thalassiosira</taxon>
    </lineage>
</organism>
<reference evidence="1 2" key="2">
    <citation type="journal article" date="2008" name="Nature">
        <title>The Phaeodactylum genome reveals the evolutionary history of diatom genomes.</title>
        <authorList>
            <person name="Bowler C."/>
            <person name="Allen A.E."/>
            <person name="Badger J.H."/>
            <person name="Grimwood J."/>
            <person name="Jabbari K."/>
            <person name="Kuo A."/>
            <person name="Maheswari U."/>
            <person name="Martens C."/>
            <person name="Maumus F."/>
            <person name="Otillar R.P."/>
            <person name="Rayko E."/>
            <person name="Salamov A."/>
            <person name="Vandepoele K."/>
            <person name="Beszteri B."/>
            <person name="Gruber A."/>
            <person name="Heijde M."/>
            <person name="Katinka M."/>
            <person name="Mock T."/>
            <person name="Valentin K."/>
            <person name="Verret F."/>
            <person name="Berges J.A."/>
            <person name="Brownlee C."/>
            <person name="Cadoret J.P."/>
            <person name="Chiovitti A."/>
            <person name="Choi C.J."/>
            <person name="Coesel S."/>
            <person name="De Martino A."/>
            <person name="Detter J.C."/>
            <person name="Durkin C."/>
            <person name="Falciatore A."/>
            <person name="Fournet J."/>
            <person name="Haruta M."/>
            <person name="Huysman M.J."/>
            <person name="Jenkins B.D."/>
            <person name="Jiroutova K."/>
            <person name="Jorgensen R.E."/>
            <person name="Joubert Y."/>
            <person name="Kaplan A."/>
            <person name="Kroger N."/>
            <person name="Kroth P.G."/>
            <person name="La Roche J."/>
            <person name="Lindquist E."/>
            <person name="Lommer M."/>
            <person name="Martin-Jezequel V."/>
            <person name="Lopez P.J."/>
            <person name="Lucas S."/>
            <person name="Mangogna M."/>
            <person name="McGinnis K."/>
            <person name="Medlin L.K."/>
            <person name="Montsant A."/>
            <person name="Oudot-Le Secq M.P."/>
            <person name="Napoli C."/>
            <person name="Obornik M."/>
            <person name="Parker M.S."/>
            <person name="Petit J.L."/>
            <person name="Porcel B.M."/>
            <person name="Poulsen N."/>
            <person name="Robison M."/>
            <person name="Rychlewski L."/>
            <person name="Rynearson T.A."/>
            <person name="Schmutz J."/>
            <person name="Shapiro H."/>
            <person name="Siaut M."/>
            <person name="Stanley M."/>
            <person name="Sussman M.R."/>
            <person name="Taylor A.R."/>
            <person name="Vardi A."/>
            <person name="von Dassow P."/>
            <person name="Vyverman W."/>
            <person name="Willis A."/>
            <person name="Wyrwicz L.S."/>
            <person name="Rokhsar D.S."/>
            <person name="Weissenbach J."/>
            <person name="Armbrust E.V."/>
            <person name="Green B.R."/>
            <person name="Van de Peer Y."/>
            <person name="Grigoriev I.V."/>
        </authorList>
    </citation>
    <scope>NUCLEOTIDE SEQUENCE [LARGE SCALE GENOMIC DNA]</scope>
    <source>
        <strain evidence="1 2">CCMP1335</strain>
    </source>
</reference>
<dbReference type="Gene3D" id="1.10.30.10">
    <property type="entry name" value="High mobility group box domain"/>
    <property type="match status" value="1"/>
</dbReference>
<dbReference type="RefSeq" id="XP_002294814.1">
    <property type="nucleotide sequence ID" value="XM_002294778.1"/>
</dbReference>
<protein>
    <recommendedName>
        <fullName evidence="3">HMG box domain-containing protein</fullName>
    </recommendedName>
</protein>
<dbReference type="PaxDb" id="35128-Thaps11691"/>
<keyword evidence="2" id="KW-1185">Reference proteome</keyword>
<dbReference type="GeneID" id="7443675"/>
<dbReference type="HOGENOM" id="CLU_095898_0_0_1"/>
<proteinExistence type="predicted"/>
<dbReference type="KEGG" id="tps:THAPSDRAFT_11691"/>
<gene>
    <name evidence="1" type="ORF">THAPSDRAFT_11691</name>
</gene>
<name>B8CFA1_THAPS</name>
<accession>B8CFA1</accession>
<dbReference type="EMBL" id="CM000653">
    <property type="protein sequence ID" value="EED87594.1"/>
    <property type="molecule type" value="Genomic_DNA"/>
</dbReference>
<dbReference type="InterPro" id="IPR036910">
    <property type="entry name" value="HMG_box_dom_sf"/>
</dbReference>
<dbReference type="InParanoid" id="B8CFA1"/>
<dbReference type="AlphaFoldDB" id="B8CFA1"/>
<evidence type="ECO:0008006" key="3">
    <source>
        <dbReference type="Google" id="ProtNLM"/>
    </source>
</evidence>
<evidence type="ECO:0000313" key="2">
    <source>
        <dbReference type="Proteomes" id="UP000001449"/>
    </source>
</evidence>
<reference evidence="1 2" key="1">
    <citation type="journal article" date="2004" name="Science">
        <title>The genome of the diatom Thalassiosira pseudonana: ecology, evolution, and metabolism.</title>
        <authorList>
            <person name="Armbrust E.V."/>
            <person name="Berges J.A."/>
            <person name="Bowler C."/>
            <person name="Green B.R."/>
            <person name="Martinez D."/>
            <person name="Putnam N.H."/>
            <person name="Zhou S."/>
            <person name="Allen A.E."/>
            <person name="Apt K.E."/>
            <person name="Bechner M."/>
            <person name="Brzezinski M.A."/>
            <person name="Chaal B.K."/>
            <person name="Chiovitti A."/>
            <person name="Davis A.K."/>
            <person name="Demarest M.S."/>
            <person name="Detter J.C."/>
            <person name="Glavina T."/>
            <person name="Goodstein D."/>
            <person name="Hadi M.Z."/>
            <person name="Hellsten U."/>
            <person name="Hildebrand M."/>
            <person name="Jenkins B.D."/>
            <person name="Jurka J."/>
            <person name="Kapitonov V.V."/>
            <person name="Kroger N."/>
            <person name="Lau W.W."/>
            <person name="Lane T.W."/>
            <person name="Larimer F.W."/>
            <person name="Lippmeier J.C."/>
            <person name="Lucas S."/>
            <person name="Medina M."/>
            <person name="Montsant A."/>
            <person name="Obornik M."/>
            <person name="Parker M.S."/>
            <person name="Palenik B."/>
            <person name="Pazour G.J."/>
            <person name="Richardson P.M."/>
            <person name="Rynearson T.A."/>
            <person name="Saito M.A."/>
            <person name="Schwartz D.C."/>
            <person name="Thamatrakoln K."/>
            <person name="Valentin K."/>
            <person name="Vardi A."/>
            <person name="Wilkerson F.P."/>
            <person name="Rokhsar D.S."/>
        </authorList>
    </citation>
    <scope>NUCLEOTIDE SEQUENCE [LARGE SCALE GENOMIC DNA]</scope>
    <source>
        <strain evidence="1 2">CCMP1335</strain>
    </source>
</reference>